<evidence type="ECO:0000313" key="3">
    <source>
        <dbReference type="Proteomes" id="UP000295258"/>
    </source>
</evidence>
<dbReference type="EMBL" id="SMKO01000051">
    <property type="protein sequence ID" value="TDD03817.1"/>
    <property type="molecule type" value="Genomic_DNA"/>
</dbReference>
<comment type="caution">
    <text evidence="2">The sequence shown here is derived from an EMBL/GenBank/DDBJ whole genome shotgun (WGS) entry which is preliminary data.</text>
</comment>
<evidence type="ECO:0000313" key="2">
    <source>
        <dbReference type="EMBL" id="TDD03817.1"/>
    </source>
</evidence>
<protein>
    <submittedName>
        <fullName evidence="2">DUF3040 domain-containing protein</fullName>
    </submittedName>
</protein>
<dbReference type="Proteomes" id="UP000295258">
    <property type="component" value="Unassembled WGS sequence"/>
</dbReference>
<dbReference type="AlphaFoldDB" id="A0A4R4VJ34"/>
<evidence type="ECO:0000256" key="1">
    <source>
        <dbReference type="SAM" id="Phobius"/>
    </source>
</evidence>
<dbReference type="InterPro" id="IPR021401">
    <property type="entry name" value="DUF3040"/>
</dbReference>
<keyword evidence="1" id="KW-0472">Membrane</keyword>
<reference evidence="2 3" key="1">
    <citation type="submission" date="2019-03" db="EMBL/GenBank/DDBJ databases">
        <title>Draft genome sequences of novel Actinobacteria.</title>
        <authorList>
            <person name="Sahin N."/>
            <person name="Ay H."/>
            <person name="Saygin H."/>
        </authorList>
    </citation>
    <scope>NUCLEOTIDE SEQUENCE [LARGE SCALE GENOMIC DNA]</scope>
    <source>
        <strain evidence="2 3">KC310</strain>
    </source>
</reference>
<proteinExistence type="predicted"/>
<gene>
    <name evidence="2" type="ORF">E1292_20275</name>
</gene>
<sequence length="139" mass="15403">MPGPPSPPPTSCANVPVDSSLYRVTIEIVQKGDESHLGPRRCVVLDDHEREALREIQRRLRVDDPDFAKSFGTGTRRLRGAAAPDLSRRAYTAMLVVSSGFGVILLLAGSPFLALLFAALTVWVWHARAQRDENDRERP</sequence>
<dbReference type="Pfam" id="PF11239">
    <property type="entry name" value="DUF3040"/>
    <property type="match status" value="1"/>
</dbReference>
<accession>A0A4R4VJ34</accession>
<organism evidence="2 3">
    <name type="scientific">Nonomuraea deserti</name>
    <dbReference type="NCBI Taxonomy" id="1848322"/>
    <lineage>
        <taxon>Bacteria</taxon>
        <taxon>Bacillati</taxon>
        <taxon>Actinomycetota</taxon>
        <taxon>Actinomycetes</taxon>
        <taxon>Streptosporangiales</taxon>
        <taxon>Streptosporangiaceae</taxon>
        <taxon>Nonomuraea</taxon>
    </lineage>
</organism>
<keyword evidence="1" id="KW-0812">Transmembrane</keyword>
<keyword evidence="1" id="KW-1133">Transmembrane helix</keyword>
<name>A0A4R4VJ34_9ACTN</name>
<keyword evidence="3" id="KW-1185">Reference proteome</keyword>
<feature type="transmembrane region" description="Helical" evidence="1">
    <location>
        <begin position="101"/>
        <end position="125"/>
    </location>
</feature>